<feature type="region of interest" description="Disordered" evidence="1">
    <location>
        <begin position="1"/>
        <end position="23"/>
    </location>
</feature>
<proteinExistence type="predicted"/>
<sequence length="357" mass="38246">MGETSVRIRPARPPGGTLYASKAAGPRDAATGVRMLSDLAADGLLAAAAAPGSPRRAALTRAAYDLVWPIVFTRLTRRVELRRGHPACASGVERLADGCLDRFHDDVEAVVDDLLTHAHRPILRLEAWVAARVGAATVNAHRRRRGERGALQRPRLPGWLAAELGGDRWLCALAIDILVWVGVRGTAGTGTWPLESWAQDRARHTGDWVASDPGTVAREVDRVLAAMRRRPSWYESFVERPLGAKQPPVAVASVDAWGEPVAPFPVSAPDQQVESELQRLAAEAVRTLRARLATGEPAEPAVVEVIRTVFGGMLTSTLDQPPHLTCDPVGGITGALTEPARRDRIVAAALTIVAGPD</sequence>
<evidence type="ECO:0000313" key="2">
    <source>
        <dbReference type="EMBL" id="BCJ41044.1"/>
    </source>
</evidence>
<gene>
    <name evidence="2" type="ORF">Aiant_17010</name>
</gene>
<dbReference type="RefSeq" id="WP_189332578.1">
    <property type="nucleotide sequence ID" value="NZ_AP023356.1"/>
</dbReference>
<dbReference type="Proteomes" id="UP000676967">
    <property type="component" value="Chromosome"/>
</dbReference>
<organism evidence="2 3">
    <name type="scientific">Actinoplanes ianthinogenes</name>
    <dbReference type="NCBI Taxonomy" id="122358"/>
    <lineage>
        <taxon>Bacteria</taxon>
        <taxon>Bacillati</taxon>
        <taxon>Actinomycetota</taxon>
        <taxon>Actinomycetes</taxon>
        <taxon>Micromonosporales</taxon>
        <taxon>Micromonosporaceae</taxon>
        <taxon>Actinoplanes</taxon>
    </lineage>
</organism>
<evidence type="ECO:0008006" key="4">
    <source>
        <dbReference type="Google" id="ProtNLM"/>
    </source>
</evidence>
<dbReference type="EMBL" id="AP023356">
    <property type="protein sequence ID" value="BCJ41044.1"/>
    <property type="molecule type" value="Genomic_DNA"/>
</dbReference>
<accession>A0ABM7LPB2</accession>
<protein>
    <recommendedName>
        <fullName evidence="4">TetR family transcriptional regulator</fullName>
    </recommendedName>
</protein>
<name>A0ABM7LPB2_9ACTN</name>
<keyword evidence="3" id="KW-1185">Reference proteome</keyword>
<evidence type="ECO:0000256" key="1">
    <source>
        <dbReference type="SAM" id="MobiDB-lite"/>
    </source>
</evidence>
<reference evidence="2 3" key="1">
    <citation type="submission" date="2020-08" db="EMBL/GenBank/DDBJ databases">
        <title>Whole genome shotgun sequence of Actinoplanes ianthinogenes NBRC 13996.</title>
        <authorList>
            <person name="Komaki H."/>
            <person name="Tamura T."/>
        </authorList>
    </citation>
    <scope>NUCLEOTIDE SEQUENCE [LARGE SCALE GENOMIC DNA]</scope>
    <source>
        <strain evidence="2 3">NBRC 13996</strain>
    </source>
</reference>
<evidence type="ECO:0000313" key="3">
    <source>
        <dbReference type="Proteomes" id="UP000676967"/>
    </source>
</evidence>